<dbReference type="AlphaFoldDB" id="A0A1F7I9W2"/>
<dbReference type="Proteomes" id="UP000177698">
    <property type="component" value="Unassembled WGS sequence"/>
</dbReference>
<comment type="caution">
    <text evidence="1">The sequence shown here is derived from an EMBL/GenBank/DDBJ whole genome shotgun (WGS) entry which is preliminary data.</text>
</comment>
<reference evidence="1 2" key="1">
    <citation type="journal article" date="2016" name="Nat. Commun.">
        <title>Thousands of microbial genomes shed light on interconnected biogeochemical processes in an aquifer system.</title>
        <authorList>
            <person name="Anantharaman K."/>
            <person name="Brown C.T."/>
            <person name="Hug L.A."/>
            <person name="Sharon I."/>
            <person name="Castelle C.J."/>
            <person name="Probst A.J."/>
            <person name="Thomas B.C."/>
            <person name="Singh A."/>
            <person name="Wilkins M.J."/>
            <person name="Karaoz U."/>
            <person name="Brodie E.L."/>
            <person name="Williams K.H."/>
            <person name="Hubbard S.S."/>
            <person name="Banfield J.F."/>
        </authorList>
    </citation>
    <scope>NUCLEOTIDE SEQUENCE [LARGE SCALE GENOMIC DNA]</scope>
</reference>
<evidence type="ECO:0008006" key="3">
    <source>
        <dbReference type="Google" id="ProtNLM"/>
    </source>
</evidence>
<evidence type="ECO:0000313" key="2">
    <source>
        <dbReference type="Proteomes" id="UP000177698"/>
    </source>
</evidence>
<sequence>MNYISTTALRTSTSQLIDTLKKGGNIKLIHRSKIVGIIKPVEDVPKPFDVKKFRRLVKDLNLPKTTYKQREKIYRIHLMEKYGKNLSRH</sequence>
<name>A0A1F7I9W2_9BACT</name>
<protein>
    <recommendedName>
        <fullName evidence="3">Antitoxin</fullName>
    </recommendedName>
</protein>
<evidence type="ECO:0000313" key="1">
    <source>
        <dbReference type="EMBL" id="OGK40147.1"/>
    </source>
</evidence>
<accession>A0A1F7I9W2</accession>
<gene>
    <name evidence="1" type="ORF">A2954_06440</name>
</gene>
<proteinExistence type="predicted"/>
<dbReference type="EMBL" id="MGAG01000028">
    <property type="protein sequence ID" value="OGK40147.1"/>
    <property type="molecule type" value="Genomic_DNA"/>
</dbReference>
<organism evidence="1 2">
    <name type="scientific">Candidatus Roizmanbacteria bacterium RIFCSPLOWO2_01_FULL_37_12</name>
    <dbReference type="NCBI Taxonomy" id="1802056"/>
    <lineage>
        <taxon>Bacteria</taxon>
        <taxon>Candidatus Roizmaniibacteriota</taxon>
    </lineage>
</organism>